<dbReference type="GeneID" id="100889031"/>
<dbReference type="AlphaFoldDB" id="A0A7M7NWL3"/>
<dbReference type="RefSeq" id="XP_030842783.1">
    <property type="nucleotide sequence ID" value="XM_030986923.1"/>
</dbReference>
<organism evidence="10 11">
    <name type="scientific">Strongylocentrotus purpuratus</name>
    <name type="common">Purple sea urchin</name>
    <dbReference type="NCBI Taxonomy" id="7668"/>
    <lineage>
        <taxon>Eukaryota</taxon>
        <taxon>Metazoa</taxon>
        <taxon>Echinodermata</taxon>
        <taxon>Eleutherozoa</taxon>
        <taxon>Echinozoa</taxon>
        <taxon>Echinoidea</taxon>
        <taxon>Euechinoidea</taxon>
        <taxon>Echinacea</taxon>
        <taxon>Camarodonta</taxon>
        <taxon>Echinidea</taxon>
        <taxon>Strongylocentrotidae</taxon>
        <taxon>Strongylocentrotus</taxon>
    </lineage>
</organism>
<feature type="transmembrane region" description="Helical" evidence="9">
    <location>
        <begin position="25"/>
        <end position="43"/>
    </location>
</feature>
<evidence type="ECO:0000313" key="11">
    <source>
        <dbReference type="Proteomes" id="UP000007110"/>
    </source>
</evidence>
<evidence type="ECO:0000313" key="10">
    <source>
        <dbReference type="EnsemblMetazoa" id="XP_030842783"/>
    </source>
</evidence>
<keyword evidence="6 9" id="KW-1133">Transmembrane helix</keyword>
<comment type="subcellular location">
    <subcellularLocation>
        <location evidence="2 9">Mitochondrion inner membrane</location>
        <topology evidence="2 9">Single-pass membrane protein</topology>
    </subcellularLocation>
</comment>
<dbReference type="InParanoid" id="A0A7M7NWL3"/>
<protein>
    <recommendedName>
        <fullName evidence="9">MICOS complex subunit MIC10</fullName>
    </recommendedName>
</protein>
<comment type="function">
    <text evidence="1 9">Component of the MICOS complex, a large protein complex of the mitochondrial inner membrane that plays crucial roles in the maintenance of crista junctions, inner membrane architecture, and formation of contact sites to the outer membrane.</text>
</comment>
<evidence type="ECO:0000256" key="7">
    <source>
        <dbReference type="ARBA" id="ARBA00023128"/>
    </source>
</evidence>
<accession>A0A7M7NWL3</accession>
<evidence type="ECO:0000256" key="3">
    <source>
        <dbReference type="ARBA" id="ARBA00006792"/>
    </source>
</evidence>
<dbReference type="EnsemblMetazoa" id="XM_030986923">
    <property type="protein sequence ID" value="XP_030842783"/>
    <property type="gene ID" value="LOC100889031"/>
</dbReference>
<dbReference type="Pfam" id="PF04418">
    <property type="entry name" value="DUF543"/>
    <property type="match status" value="1"/>
</dbReference>
<comment type="subunit">
    <text evidence="9">Component of the mitochondrial contact site and cristae organizing system (MICOS) complex.</text>
</comment>
<dbReference type="GO" id="GO:0061617">
    <property type="term" value="C:MICOS complex"/>
    <property type="evidence" value="ECO:0007669"/>
    <property type="project" value="UniProtKB-UniRule"/>
</dbReference>
<evidence type="ECO:0000256" key="5">
    <source>
        <dbReference type="ARBA" id="ARBA00022792"/>
    </source>
</evidence>
<evidence type="ECO:0000256" key="2">
    <source>
        <dbReference type="ARBA" id="ARBA00004434"/>
    </source>
</evidence>
<dbReference type="InterPro" id="IPR007512">
    <property type="entry name" value="Mic10"/>
</dbReference>
<dbReference type="Proteomes" id="UP000007110">
    <property type="component" value="Unassembled WGS sequence"/>
</dbReference>
<evidence type="ECO:0000256" key="9">
    <source>
        <dbReference type="RuleBase" id="RU363011"/>
    </source>
</evidence>
<dbReference type="FunCoup" id="A0A7M7NWL3">
    <property type="interactions" value="623"/>
</dbReference>
<keyword evidence="8 9" id="KW-0472">Membrane</keyword>
<dbReference type="GO" id="GO:0005739">
    <property type="term" value="C:mitochondrion"/>
    <property type="evidence" value="ECO:0000318"/>
    <property type="project" value="GO_Central"/>
</dbReference>
<dbReference type="PANTHER" id="PTHR21304">
    <property type="entry name" value="MICOS COMPLEX SUBUNIT MIC10"/>
    <property type="match status" value="1"/>
</dbReference>
<name>A0A7M7NWL3_STRPU</name>
<sequence length="105" mass="11225">MAETNSTGSEAVLGQKWDRCVSDTLIKIGGGLGLGVVFSVFLFKRRPWPIAFGSGAGLGMGYANCQHEFRDPFRVRGKIVKVLPDIVADIPKAVEVQPSTEASSS</sequence>
<proteinExistence type="inferred from homology"/>
<reference evidence="10" key="2">
    <citation type="submission" date="2021-01" db="UniProtKB">
        <authorList>
            <consortium name="EnsemblMetazoa"/>
        </authorList>
    </citation>
    <scope>IDENTIFICATION</scope>
</reference>
<dbReference type="PANTHER" id="PTHR21304:SF0">
    <property type="entry name" value="MICOS COMPLEX SUBUNIT MIC10"/>
    <property type="match status" value="1"/>
</dbReference>
<evidence type="ECO:0000256" key="6">
    <source>
        <dbReference type="ARBA" id="ARBA00022989"/>
    </source>
</evidence>
<evidence type="ECO:0000256" key="1">
    <source>
        <dbReference type="ARBA" id="ARBA00002689"/>
    </source>
</evidence>
<evidence type="ECO:0000256" key="8">
    <source>
        <dbReference type="ARBA" id="ARBA00023136"/>
    </source>
</evidence>
<keyword evidence="7 9" id="KW-0496">Mitochondrion</keyword>
<dbReference type="KEGG" id="spu:100889031"/>
<keyword evidence="4 9" id="KW-0812">Transmembrane</keyword>
<comment type="similarity">
    <text evidence="3 9">Belongs to the MICOS complex subunit Mic10 family.</text>
</comment>
<evidence type="ECO:0000256" key="4">
    <source>
        <dbReference type="ARBA" id="ARBA00022692"/>
    </source>
</evidence>
<keyword evidence="11" id="KW-1185">Reference proteome</keyword>
<reference evidence="11" key="1">
    <citation type="submission" date="2015-02" db="EMBL/GenBank/DDBJ databases">
        <title>Genome sequencing for Strongylocentrotus purpuratus.</title>
        <authorList>
            <person name="Murali S."/>
            <person name="Liu Y."/>
            <person name="Vee V."/>
            <person name="English A."/>
            <person name="Wang M."/>
            <person name="Skinner E."/>
            <person name="Han Y."/>
            <person name="Muzny D.M."/>
            <person name="Worley K.C."/>
            <person name="Gibbs R.A."/>
        </authorList>
    </citation>
    <scope>NUCLEOTIDE SEQUENCE</scope>
</reference>
<keyword evidence="5 9" id="KW-0999">Mitochondrion inner membrane</keyword>
<dbReference type="OMA" id="CLADCAI"/>
<dbReference type="OrthoDB" id="1916310at2759"/>